<dbReference type="InParanoid" id="W7XC10"/>
<accession>W7XC10</accession>
<organism evidence="2 3">
    <name type="scientific">Tetrahymena thermophila (strain SB210)</name>
    <dbReference type="NCBI Taxonomy" id="312017"/>
    <lineage>
        <taxon>Eukaryota</taxon>
        <taxon>Sar</taxon>
        <taxon>Alveolata</taxon>
        <taxon>Ciliophora</taxon>
        <taxon>Intramacronucleata</taxon>
        <taxon>Oligohymenophorea</taxon>
        <taxon>Hymenostomatida</taxon>
        <taxon>Tetrahymenina</taxon>
        <taxon>Tetrahymenidae</taxon>
        <taxon>Tetrahymena</taxon>
    </lineage>
</organism>
<keyword evidence="1" id="KW-1133">Transmembrane helix</keyword>
<dbReference type="EMBL" id="GG662720">
    <property type="protein sequence ID" value="EWS74882.1"/>
    <property type="molecule type" value="Genomic_DNA"/>
</dbReference>
<keyword evidence="1" id="KW-0472">Membrane</keyword>
<protein>
    <submittedName>
        <fullName evidence="2">Transmembrane protein, putative</fullName>
    </submittedName>
</protein>
<name>W7XC10_TETTS</name>
<evidence type="ECO:0000256" key="1">
    <source>
        <dbReference type="SAM" id="Phobius"/>
    </source>
</evidence>
<dbReference type="GeneID" id="24436922"/>
<keyword evidence="1 2" id="KW-0812">Transmembrane</keyword>
<dbReference type="Proteomes" id="UP000009168">
    <property type="component" value="Unassembled WGS sequence"/>
</dbReference>
<evidence type="ECO:0000313" key="3">
    <source>
        <dbReference type="Proteomes" id="UP000009168"/>
    </source>
</evidence>
<evidence type="ECO:0000313" key="2">
    <source>
        <dbReference type="EMBL" id="EWS74882.1"/>
    </source>
</evidence>
<feature type="transmembrane region" description="Helical" evidence="1">
    <location>
        <begin position="77"/>
        <end position="93"/>
    </location>
</feature>
<reference evidence="3" key="1">
    <citation type="journal article" date="2006" name="PLoS Biol.">
        <title>Macronuclear genome sequence of the ciliate Tetrahymena thermophila, a model eukaryote.</title>
        <authorList>
            <person name="Eisen J.A."/>
            <person name="Coyne R.S."/>
            <person name="Wu M."/>
            <person name="Wu D."/>
            <person name="Thiagarajan M."/>
            <person name="Wortman J.R."/>
            <person name="Badger J.H."/>
            <person name="Ren Q."/>
            <person name="Amedeo P."/>
            <person name="Jones K.M."/>
            <person name="Tallon L.J."/>
            <person name="Delcher A.L."/>
            <person name="Salzberg S.L."/>
            <person name="Silva J.C."/>
            <person name="Haas B.J."/>
            <person name="Majoros W.H."/>
            <person name="Farzad M."/>
            <person name="Carlton J.M."/>
            <person name="Smith R.K. Jr."/>
            <person name="Garg J."/>
            <person name="Pearlman R.E."/>
            <person name="Karrer K.M."/>
            <person name="Sun L."/>
            <person name="Manning G."/>
            <person name="Elde N.C."/>
            <person name="Turkewitz A.P."/>
            <person name="Asai D.J."/>
            <person name="Wilkes D.E."/>
            <person name="Wang Y."/>
            <person name="Cai H."/>
            <person name="Collins K."/>
            <person name="Stewart B.A."/>
            <person name="Lee S.R."/>
            <person name="Wilamowska K."/>
            <person name="Weinberg Z."/>
            <person name="Ruzzo W.L."/>
            <person name="Wloga D."/>
            <person name="Gaertig J."/>
            <person name="Frankel J."/>
            <person name="Tsao C.-C."/>
            <person name="Gorovsky M.A."/>
            <person name="Keeling P.J."/>
            <person name="Waller R.F."/>
            <person name="Patron N.J."/>
            <person name="Cherry J.M."/>
            <person name="Stover N.A."/>
            <person name="Krieger C.J."/>
            <person name="del Toro C."/>
            <person name="Ryder H.F."/>
            <person name="Williamson S.C."/>
            <person name="Barbeau R.A."/>
            <person name="Hamilton E.P."/>
            <person name="Orias E."/>
        </authorList>
    </citation>
    <scope>NUCLEOTIDE SEQUENCE [LARGE SCALE GENOMIC DNA]</scope>
    <source>
        <strain evidence="3">SB210</strain>
    </source>
</reference>
<dbReference type="AlphaFoldDB" id="W7XC10"/>
<gene>
    <name evidence="2" type="ORF">TTHERM_000035699</name>
</gene>
<proteinExistence type="predicted"/>
<dbReference type="KEGG" id="tet:TTHERM_000035699"/>
<sequence length="261" mass="32138">MKMEQYFNKRFHHFQILFRHLIFLKGIKGDQYNQYFLQKSHQNQFLIKYTPKPFECLYQLQKYLLISRNFQYQLLQLRYFFLNILCTFPYFLFARSRELSHSKEEDFQAIVINKLQDFQLQAYLHLKILNFDQDQIQLYNFKDLIRQISINSKYLFHSLLFFLRSSLNLNQLKGDFDPVKHQQLFSRTRQLLPIILYIPTKHLMNIRQHRFEVLFRVVVLKKQYPYQFNFQLYNGQLSLNLLIKRCIKLIFLNSLNIKSYL</sequence>
<dbReference type="RefSeq" id="XP_012652595.1">
    <property type="nucleotide sequence ID" value="XM_012797141.1"/>
</dbReference>
<keyword evidence="3" id="KW-1185">Reference proteome</keyword>